<dbReference type="EMBL" id="UZAI01020646">
    <property type="protein sequence ID" value="VDP52631.1"/>
    <property type="molecule type" value="Genomic_DNA"/>
</dbReference>
<gene>
    <name evidence="1" type="ORF">SMRZ_LOCUS24740</name>
</gene>
<dbReference type="AlphaFoldDB" id="A0A183N8W5"/>
<reference evidence="1 2" key="1">
    <citation type="submission" date="2018-11" db="EMBL/GenBank/DDBJ databases">
        <authorList>
            <consortium name="Pathogen Informatics"/>
        </authorList>
    </citation>
    <scope>NUCLEOTIDE SEQUENCE [LARGE SCALE GENOMIC DNA]</scope>
    <source>
        <strain evidence="1 2">Zambia</strain>
    </source>
</reference>
<keyword evidence="2" id="KW-1185">Reference proteome</keyword>
<sequence length="438" mass="49911">MQRSGLYFQLPILTCSQDAKMPSKFPVVPHERSDGIPSLSIQENALILAENDEALSEYFSKVFFIGNEERPTIHRDRDGSLMDPVVIEKGTVLRLLQHLKADKSSGPDDIHRSFPVVRPFDVPVPNGVLEPRNSYSLNIPIEESFNLTFTSDDCGTYSQFHVKSINLRNAANIDINIHGPVVGMWYIGAYMTTSFQSAASSVNKEYPTQMKTQVKGLIPIAEQHMELKTTVNQYQSQDLQYERQNSSTVRGSNVENYYNHHLKSTCIYKLLSNNNNLFSSNCLLHEAFLFVSNTTLPPFVMLGSLTFVKECIAWLLPSVRHDISYIDGHISYNYNTQLRHNQSISYDKPFIEGIYKLPSRTIFGSHAVEKLFHRKKRRKPFYHSVVHSTADQPMHSSLIPPSLSTESININPYHIRTLSFLMSPFDLELAPMEGRLYL</sequence>
<accession>A0A183N8W5</accession>
<name>A0A183N8W5_9TREM</name>
<dbReference type="Proteomes" id="UP000277204">
    <property type="component" value="Unassembled WGS sequence"/>
</dbReference>
<protein>
    <submittedName>
        <fullName evidence="1">Uncharacterized protein</fullName>
    </submittedName>
</protein>
<organism evidence="1 2">
    <name type="scientific">Schistosoma margrebowiei</name>
    <dbReference type="NCBI Taxonomy" id="48269"/>
    <lineage>
        <taxon>Eukaryota</taxon>
        <taxon>Metazoa</taxon>
        <taxon>Spiralia</taxon>
        <taxon>Lophotrochozoa</taxon>
        <taxon>Platyhelminthes</taxon>
        <taxon>Trematoda</taxon>
        <taxon>Digenea</taxon>
        <taxon>Strigeidida</taxon>
        <taxon>Schistosomatoidea</taxon>
        <taxon>Schistosomatidae</taxon>
        <taxon>Schistosoma</taxon>
    </lineage>
</organism>
<proteinExistence type="predicted"/>
<evidence type="ECO:0000313" key="1">
    <source>
        <dbReference type="EMBL" id="VDP52631.1"/>
    </source>
</evidence>
<evidence type="ECO:0000313" key="2">
    <source>
        <dbReference type="Proteomes" id="UP000277204"/>
    </source>
</evidence>